<feature type="region of interest" description="Disordered" evidence="1">
    <location>
        <begin position="118"/>
        <end position="139"/>
    </location>
</feature>
<evidence type="ECO:0000313" key="2">
    <source>
        <dbReference type="EMBL" id="WDZ86385.1"/>
    </source>
</evidence>
<organism evidence="2 3">
    <name type="scientific">Micromonospora cathayae</name>
    <dbReference type="NCBI Taxonomy" id="3028804"/>
    <lineage>
        <taxon>Bacteria</taxon>
        <taxon>Bacillati</taxon>
        <taxon>Actinomycetota</taxon>
        <taxon>Actinomycetes</taxon>
        <taxon>Micromonosporales</taxon>
        <taxon>Micromonosporaceae</taxon>
        <taxon>Micromonospora</taxon>
    </lineage>
</organism>
<dbReference type="RefSeq" id="WP_275033194.1">
    <property type="nucleotide sequence ID" value="NZ_CP118615.1"/>
</dbReference>
<feature type="region of interest" description="Disordered" evidence="1">
    <location>
        <begin position="688"/>
        <end position="719"/>
    </location>
</feature>
<reference evidence="2 3" key="1">
    <citation type="submission" date="2023-02" db="EMBL/GenBank/DDBJ databases">
        <authorList>
            <person name="Mo P."/>
        </authorList>
    </citation>
    <scope>NUCLEOTIDE SEQUENCE [LARGE SCALE GENOMIC DNA]</scope>
    <source>
        <strain evidence="2 3">HUAS 3</strain>
    </source>
</reference>
<dbReference type="Pfam" id="PF13589">
    <property type="entry name" value="HATPase_c_3"/>
    <property type="match status" value="1"/>
</dbReference>
<proteinExistence type="predicted"/>
<evidence type="ECO:0000313" key="3">
    <source>
        <dbReference type="Proteomes" id="UP001219605"/>
    </source>
</evidence>
<keyword evidence="2" id="KW-0067">ATP-binding</keyword>
<name>A0ABY7ZU08_9ACTN</name>
<sequence>MKISRLTIDKLGIKLYDRVTAVLAELIANSYDADAATVTITLPWGTLLARAGKSGPGDHVQLAEAGDGRHQAVEVADAQGALLSSDDAGGVDGQGRGHEILIVDDGHGMTSDELNKQYLSVGADRRKRTGSDKSRHRHRPVMGRKGIGKLAPFGICETVEVITAGGEETPMGYRVSHIIMRLSEMLADTDDEYNPQPGEFDGTFSKESGTTVKLRDFFRKRVPSRDELDRQLSARFGLTRTDWMVRVVNSLNAQQSFELGTLKIDFMDDTFMDVSDMPVRFEDSFLPVTGFVAYSKKPYKDPAMAGVRIYARGKIVAQTRDFDIGAGFTGEFTLRSYLVGEIHAEWLDQEDDLVRSDRQDIIWHSDQGEALRNWGQKLTKALAKRGAAAMKKEKWAEFEKKSDLKKRLDQAAPNEPELKHSVTEAAKLLVKDVDPEALEDQDHVDRLTELAFSIGPHQTLLGTLREVSETTATTVDAVMALFQRARMVEMYSLGQVAEERLDVITKLEELIANGRTLERPLQELIEQAPWLLAPEWTPLGMNESLKRVRASFEAWYEKVFGVAVVTSAIDNERKEPDFVMLNDAGVLWIVEIKRLEYHLTDEEYQRGFGYLAALTKFLDDNPVLGEQFPIRRLTFVSDYMDKLSPVSLSSLNSDARVSHRTWHELLDFTKRAHRDFLVRVESSGVSLRADEDPVDEQTLFEDPHIPVSDGDRPTNQPTQ</sequence>
<protein>
    <submittedName>
        <fullName evidence="2">ATP-binding protein</fullName>
    </submittedName>
</protein>
<dbReference type="InterPro" id="IPR036890">
    <property type="entry name" value="HATPase_C_sf"/>
</dbReference>
<dbReference type="EMBL" id="CP118615">
    <property type="protein sequence ID" value="WDZ86385.1"/>
    <property type="molecule type" value="Genomic_DNA"/>
</dbReference>
<keyword evidence="3" id="KW-1185">Reference proteome</keyword>
<feature type="compositionally biased region" description="Basic and acidic residues" evidence="1">
    <location>
        <begin position="701"/>
        <end position="712"/>
    </location>
</feature>
<dbReference type="GO" id="GO:0005524">
    <property type="term" value="F:ATP binding"/>
    <property type="evidence" value="ECO:0007669"/>
    <property type="project" value="UniProtKB-KW"/>
</dbReference>
<keyword evidence="2" id="KW-0547">Nucleotide-binding</keyword>
<dbReference type="Gene3D" id="3.30.565.10">
    <property type="entry name" value="Histidine kinase-like ATPase, C-terminal domain"/>
    <property type="match status" value="1"/>
</dbReference>
<dbReference type="SUPFAM" id="SSF55874">
    <property type="entry name" value="ATPase domain of HSP90 chaperone/DNA topoisomerase II/histidine kinase"/>
    <property type="match status" value="1"/>
</dbReference>
<accession>A0ABY7ZU08</accession>
<gene>
    <name evidence="2" type="ORF">PVK37_08275</name>
</gene>
<evidence type="ECO:0000256" key="1">
    <source>
        <dbReference type="SAM" id="MobiDB-lite"/>
    </source>
</evidence>
<dbReference type="Proteomes" id="UP001219605">
    <property type="component" value="Chromosome"/>
</dbReference>